<dbReference type="EMBL" id="CP022115">
    <property type="protein sequence ID" value="ASJ24164.1"/>
    <property type="molecule type" value="Genomic_DNA"/>
</dbReference>
<name>A0A248LI89_9NEIS</name>
<dbReference type="Pfam" id="PF07409">
    <property type="entry name" value="GP46"/>
    <property type="match status" value="1"/>
</dbReference>
<dbReference type="RefSeq" id="WP_088860567.1">
    <property type="nucleotide sequence ID" value="NZ_CP022115.1"/>
</dbReference>
<reference evidence="2" key="1">
    <citation type="submission" date="2017-06" db="EMBL/GenBank/DDBJ databases">
        <title>Whole genome sequence of Laribacter hongkongensis LHGZ1.</title>
        <authorList>
            <person name="Chen D."/>
            <person name="Wu H."/>
            <person name="Chen J."/>
        </authorList>
    </citation>
    <scope>NUCLEOTIDE SEQUENCE [LARGE SCALE GENOMIC DNA]</scope>
    <source>
        <strain evidence="2">LHGZ1</strain>
    </source>
</reference>
<protein>
    <submittedName>
        <fullName evidence="1">Phage GP46 family protein</fullName>
    </submittedName>
</protein>
<dbReference type="Gene3D" id="3.10.450.40">
    <property type="match status" value="1"/>
</dbReference>
<dbReference type="InterPro" id="IPR010877">
    <property type="entry name" value="Phage_Mu_Gp46"/>
</dbReference>
<evidence type="ECO:0000313" key="1">
    <source>
        <dbReference type="EMBL" id="ASJ24164.1"/>
    </source>
</evidence>
<organism evidence="1 2">
    <name type="scientific">Laribacter hongkongensis</name>
    <dbReference type="NCBI Taxonomy" id="168471"/>
    <lineage>
        <taxon>Bacteria</taxon>
        <taxon>Pseudomonadati</taxon>
        <taxon>Pseudomonadota</taxon>
        <taxon>Betaproteobacteria</taxon>
        <taxon>Neisseriales</taxon>
        <taxon>Aquaspirillaceae</taxon>
        <taxon>Laribacter</taxon>
    </lineage>
</organism>
<dbReference type="OrthoDB" id="6689897at2"/>
<dbReference type="Proteomes" id="UP000197424">
    <property type="component" value="Chromosome"/>
</dbReference>
<sequence length="117" mass="13015">MDASIDPVSRDYTGQRIATLANAVHLRLDTPLGSWWADPALGSRLHELARAKDLSRIDLLARQYTEQALAPLLKDGRAIRIAVTTSRPQPGWLWLQIEVEDASGQVDHFRHPVRVGG</sequence>
<dbReference type="AlphaFoldDB" id="A0A248LI89"/>
<proteinExistence type="predicted"/>
<evidence type="ECO:0000313" key="2">
    <source>
        <dbReference type="Proteomes" id="UP000197424"/>
    </source>
</evidence>
<accession>A0A248LI89</accession>
<gene>
    <name evidence="1" type="ORF">LHGZ1_1333</name>
</gene>
<dbReference type="SUPFAM" id="SSF160719">
    <property type="entry name" value="gpW/gp25-like"/>
    <property type="match status" value="1"/>
</dbReference>